<dbReference type="EMBL" id="BMZG01000002">
    <property type="protein sequence ID" value="GHA66477.1"/>
    <property type="molecule type" value="Genomic_DNA"/>
</dbReference>
<protein>
    <recommendedName>
        <fullName evidence="1">NmrA-like domain-containing protein</fullName>
    </recommendedName>
</protein>
<name>A0A8J3CM18_9BURK</name>
<gene>
    <name evidence="2" type="ORF">GCM10009007_03710</name>
</gene>
<dbReference type="PANTHER" id="PTHR43162:SF1">
    <property type="entry name" value="PRESTALK A DIFFERENTIATION PROTEIN A"/>
    <property type="match status" value="1"/>
</dbReference>
<dbReference type="PANTHER" id="PTHR43162">
    <property type="match status" value="1"/>
</dbReference>
<dbReference type="SUPFAM" id="SSF51735">
    <property type="entry name" value="NAD(P)-binding Rossmann-fold domains"/>
    <property type="match status" value="1"/>
</dbReference>
<dbReference type="Proteomes" id="UP000614287">
    <property type="component" value="Unassembled WGS sequence"/>
</dbReference>
<dbReference type="InterPro" id="IPR051604">
    <property type="entry name" value="Ergot_Alk_Oxidoreductase"/>
</dbReference>
<reference evidence="2" key="2">
    <citation type="submission" date="2020-09" db="EMBL/GenBank/DDBJ databases">
        <authorList>
            <person name="Sun Q."/>
            <person name="Kim S."/>
        </authorList>
    </citation>
    <scope>NUCLEOTIDE SEQUENCE</scope>
    <source>
        <strain evidence="2">KCTC 32501</strain>
    </source>
</reference>
<dbReference type="InterPro" id="IPR036291">
    <property type="entry name" value="NAD(P)-bd_dom_sf"/>
</dbReference>
<dbReference type="InterPro" id="IPR008030">
    <property type="entry name" value="NmrA-like"/>
</dbReference>
<evidence type="ECO:0000313" key="3">
    <source>
        <dbReference type="Proteomes" id="UP000614287"/>
    </source>
</evidence>
<dbReference type="RefSeq" id="WP_189490781.1">
    <property type="nucleotide sequence ID" value="NZ_BMZG01000002.1"/>
</dbReference>
<proteinExistence type="predicted"/>
<organism evidence="2 3">
    <name type="scientific">Formosimonas limnophila</name>
    <dbReference type="NCBI Taxonomy" id="1384487"/>
    <lineage>
        <taxon>Bacteria</taxon>
        <taxon>Pseudomonadati</taxon>
        <taxon>Pseudomonadota</taxon>
        <taxon>Betaproteobacteria</taxon>
        <taxon>Burkholderiales</taxon>
        <taxon>Burkholderiaceae</taxon>
        <taxon>Formosimonas</taxon>
    </lineage>
</organism>
<dbReference type="Gene3D" id="3.90.25.10">
    <property type="entry name" value="UDP-galactose 4-epimerase, domain 1"/>
    <property type="match status" value="1"/>
</dbReference>
<evidence type="ECO:0000259" key="1">
    <source>
        <dbReference type="Pfam" id="PF05368"/>
    </source>
</evidence>
<accession>A0A8J3CM18</accession>
<dbReference type="AlphaFoldDB" id="A0A8J3CM18"/>
<feature type="domain" description="NmrA-like" evidence="1">
    <location>
        <begin position="1"/>
        <end position="89"/>
    </location>
</feature>
<keyword evidence="3" id="KW-1185">Reference proteome</keyword>
<dbReference type="Gene3D" id="3.40.50.720">
    <property type="entry name" value="NAD(P)-binding Rossmann-like Domain"/>
    <property type="match status" value="1"/>
</dbReference>
<reference evidence="2" key="1">
    <citation type="journal article" date="2014" name="Int. J. Syst. Evol. Microbiol.">
        <title>Complete genome sequence of Corynebacterium casei LMG S-19264T (=DSM 44701T), isolated from a smear-ripened cheese.</title>
        <authorList>
            <consortium name="US DOE Joint Genome Institute (JGI-PGF)"/>
            <person name="Walter F."/>
            <person name="Albersmeier A."/>
            <person name="Kalinowski J."/>
            <person name="Ruckert C."/>
        </authorList>
    </citation>
    <scope>NUCLEOTIDE SEQUENCE</scope>
    <source>
        <strain evidence="2">KCTC 32501</strain>
    </source>
</reference>
<comment type="caution">
    <text evidence="2">The sequence shown here is derived from an EMBL/GenBank/DDBJ whole genome shotgun (WGS) entry which is preliminary data.</text>
</comment>
<dbReference type="Pfam" id="PF05368">
    <property type="entry name" value="NmrA"/>
    <property type="match status" value="1"/>
</dbReference>
<sequence>MPFIDVRDIAEVAAHVLKNPAAHAGQAYTLTGAKALSNQEAIALISQAIKKPIELIHIPETAAAESMSDMGMPEYVVGLMSSLNQIIAAGYVAEVTDTVAQILGKPARSFESFVQEHQACWL</sequence>
<evidence type="ECO:0000313" key="2">
    <source>
        <dbReference type="EMBL" id="GHA66477.1"/>
    </source>
</evidence>